<dbReference type="AlphaFoldDB" id="U9TST1"/>
<organism evidence="1">
    <name type="scientific">Rhizophagus irregularis (strain DAOM 181602 / DAOM 197198 / MUCL 43194)</name>
    <name type="common">Arbuscular mycorrhizal fungus</name>
    <name type="synonym">Glomus intraradices</name>
    <dbReference type="NCBI Taxonomy" id="747089"/>
    <lineage>
        <taxon>Eukaryota</taxon>
        <taxon>Fungi</taxon>
        <taxon>Fungi incertae sedis</taxon>
        <taxon>Mucoromycota</taxon>
        <taxon>Glomeromycotina</taxon>
        <taxon>Glomeromycetes</taxon>
        <taxon>Glomerales</taxon>
        <taxon>Glomeraceae</taxon>
        <taxon>Rhizophagus</taxon>
    </lineage>
</organism>
<evidence type="ECO:0000313" key="1">
    <source>
        <dbReference type="EMBL" id="ESA06406.1"/>
    </source>
</evidence>
<sequence length="59" mass="6552">MQDNPYNGNNDENDIDSRKSSVTILCRQTLTITPTSTNQSVFNNFGFNHTKGAPKASNF</sequence>
<dbReference type="HOGENOM" id="CLU_2961993_0_0_1"/>
<protein>
    <submittedName>
        <fullName evidence="1">Uncharacterized protein</fullName>
    </submittedName>
</protein>
<dbReference type="EMBL" id="KI291673">
    <property type="protein sequence ID" value="ESA06406.1"/>
    <property type="molecule type" value="Genomic_DNA"/>
</dbReference>
<reference evidence="1" key="1">
    <citation type="submission" date="2013-07" db="EMBL/GenBank/DDBJ databases">
        <title>The genome of an arbuscular mycorrhizal fungus provides insights into the evolution of the oldest plant symbiosis.</title>
        <authorList>
            <consortium name="DOE Joint Genome Institute"/>
            <person name="Tisserant E."/>
            <person name="Malbreil M."/>
            <person name="Kuo A."/>
            <person name="Kohler A."/>
            <person name="Symeonidi A."/>
            <person name="Balestrini R."/>
            <person name="Charron P."/>
            <person name="Duensing N."/>
            <person name="Frei-dit-Frey N."/>
            <person name="Gianinazzi-Pearson V."/>
            <person name="Gilbert B."/>
            <person name="Handa Y."/>
            <person name="Hijri M."/>
            <person name="Kaul R."/>
            <person name="Kawaguchi M."/>
            <person name="Krajinski F."/>
            <person name="Lammers P."/>
            <person name="Lapierre D."/>
            <person name="Masclaux F.G."/>
            <person name="Murat C."/>
            <person name="Morin E."/>
            <person name="Ndikumana S."/>
            <person name="Pagni M."/>
            <person name="Petitpierre D."/>
            <person name="Requena N."/>
            <person name="Rosikiewicz P."/>
            <person name="Riley R."/>
            <person name="Saito K."/>
            <person name="San Clemente H."/>
            <person name="Shapiro H."/>
            <person name="van Tuinen D."/>
            <person name="Becard G."/>
            <person name="Bonfante P."/>
            <person name="Paszkowski U."/>
            <person name="Shachar-Hill Y."/>
            <person name="Young J.P."/>
            <person name="Sanders I.R."/>
            <person name="Henrissat B."/>
            <person name="Rensing S.A."/>
            <person name="Grigoriev I.V."/>
            <person name="Corradi N."/>
            <person name="Roux C."/>
            <person name="Martin F."/>
        </authorList>
    </citation>
    <scope>NUCLEOTIDE SEQUENCE</scope>
    <source>
        <strain evidence="1">DAOM 197198</strain>
    </source>
</reference>
<gene>
    <name evidence="1" type="ORF">GLOINDRAFT_34234</name>
</gene>
<accession>U9TST1</accession>
<proteinExistence type="predicted"/>
<name>U9TST1_RHIID</name>